<comment type="caution">
    <text evidence="2">The sequence shown here is derived from an EMBL/GenBank/DDBJ whole genome shotgun (WGS) entry which is preliminary data.</text>
</comment>
<sequence length="102" mass="11550">MIEFTTLKKRLLTDPATRAEYDAQAFGFAVARELVTARVRAGLTQEQVAERMQTTHSTIARMESGRTMPSLRTLFRYAQATGSRVVVRIEAAKVVFRHGRHK</sequence>
<protein>
    <submittedName>
        <fullName evidence="2">XRE family transcriptional regulator</fullName>
    </submittedName>
</protein>
<dbReference type="EMBL" id="MEAU01000015">
    <property type="protein sequence ID" value="OJA47537.1"/>
    <property type="molecule type" value="Genomic_DNA"/>
</dbReference>
<accession>A0ABD6Q4S5</accession>
<dbReference type="InterPro" id="IPR001387">
    <property type="entry name" value="Cro/C1-type_HTH"/>
</dbReference>
<feature type="domain" description="HTH cro/C1-type" evidence="1">
    <location>
        <begin position="34"/>
        <end position="88"/>
    </location>
</feature>
<dbReference type="AlphaFoldDB" id="A0ABD6Q4S5"/>
<reference evidence="3" key="1">
    <citation type="submission" date="2016-08" db="EMBL/GenBank/DDBJ databases">
        <title>Population biology and virulence potential of Burkholderia ubonensis.</title>
        <authorList>
            <person name="Price E.P."/>
            <person name="Currie B.J."/>
            <person name="Wagner D.M."/>
        </authorList>
    </citation>
    <scope>NUCLEOTIDE SEQUENCE [LARGE SCALE GENOMIC DNA]</scope>
    <source>
        <strain evidence="3">MSMB0103</strain>
    </source>
</reference>
<evidence type="ECO:0000313" key="2">
    <source>
        <dbReference type="EMBL" id="OJA47537.1"/>
    </source>
</evidence>
<dbReference type="Gene3D" id="1.10.260.40">
    <property type="entry name" value="lambda repressor-like DNA-binding domains"/>
    <property type="match status" value="1"/>
</dbReference>
<dbReference type="PROSITE" id="PS50943">
    <property type="entry name" value="HTH_CROC1"/>
    <property type="match status" value="1"/>
</dbReference>
<dbReference type="RefSeq" id="WP_071767428.1">
    <property type="nucleotide sequence ID" value="NZ_MEAU01000015.1"/>
</dbReference>
<dbReference type="SMART" id="SM00530">
    <property type="entry name" value="HTH_XRE"/>
    <property type="match status" value="1"/>
</dbReference>
<evidence type="ECO:0000259" key="1">
    <source>
        <dbReference type="PROSITE" id="PS50943"/>
    </source>
</evidence>
<dbReference type="Pfam" id="PF01381">
    <property type="entry name" value="HTH_3"/>
    <property type="match status" value="1"/>
</dbReference>
<evidence type="ECO:0000313" key="3">
    <source>
        <dbReference type="Proteomes" id="UP000183667"/>
    </source>
</evidence>
<dbReference type="CDD" id="cd00093">
    <property type="entry name" value="HTH_XRE"/>
    <property type="match status" value="1"/>
</dbReference>
<dbReference type="InterPro" id="IPR010982">
    <property type="entry name" value="Lambda_DNA-bd_dom_sf"/>
</dbReference>
<organism evidence="2 3">
    <name type="scientific">Burkholderia ubonensis</name>
    <dbReference type="NCBI Taxonomy" id="101571"/>
    <lineage>
        <taxon>Bacteria</taxon>
        <taxon>Pseudomonadati</taxon>
        <taxon>Pseudomonadota</taxon>
        <taxon>Betaproteobacteria</taxon>
        <taxon>Burkholderiales</taxon>
        <taxon>Burkholderiaceae</taxon>
        <taxon>Burkholderia</taxon>
        <taxon>Burkholderia cepacia complex</taxon>
    </lineage>
</organism>
<name>A0ABD6Q4S5_9BURK</name>
<gene>
    <name evidence="2" type="ORF">BGV66_12290</name>
</gene>
<proteinExistence type="predicted"/>
<dbReference type="Proteomes" id="UP000183667">
    <property type="component" value="Unassembled WGS sequence"/>
</dbReference>
<dbReference type="SUPFAM" id="SSF47413">
    <property type="entry name" value="lambda repressor-like DNA-binding domains"/>
    <property type="match status" value="1"/>
</dbReference>